<evidence type="ECO:0000256" key="6">
    <source>
        <dbReference type="ARBA" id="ARBA00023012"/>
    </source>
</evidence>
<evidence type="ECO:0000256" key="1">
    <source>
        <dbReference type="ARBA" id="ARBA00000085"/>
    </source>
</evidence>
<feature type="domain" description="Histidine kinase" evidence="9">
    <location>
        <begin position="125"/>
        <end position="348"/>
    </location>
</feature>
<dbReference type="AlphaFoldDB" id="A0A081B6T1"/>
<evidence type="ECO:0000256" key="3">
    <source>
        <dbReference type="ARBA" id="ARBA00022553"/>
    </source>
</evidence>
<keyword evidence="8" id="KW-1133">Transmembrane helix</keyword>
<keyword evidence="8" id="KW-0812">Transmembrane</keyword>
<dbReference type="InterPro" id="IPR003594">
    <property type="entry name" value="HATPase_dom"/>
</dbReference>
<dbReference type="GO" id="GO:0005886">
    <property type="term" value="C:plasma membrane"/>
    <property type="evidence" value="ECO:0007669"/>
    <property type="project" value="TreeGrafter"/>
</dbReference>
<dbReference type="InterPro" id="IPR005467">
    <property type="entry name" value="His_kinase_dom"/>
</dbReference>
<dbReference type="GO" id="GO:0009927">
    <property type="term" value="F:histidine phosphotransfer kinase activity"/>
    <property type="evidence" value="ECO:0007669"/>
    <property type="project" value="TreeGrafter"/>
</dbReference>
<feature type="transmembrane region" description="Helical" evidence="8">
    <location>
        <begin position="39"/>
        <end position="62"/>
    </location>
</feature>
<gene>
    <name evidence="10" type="ORF">M2A_0248</name>
</gene>
<proteinExistence type="predicted"/>
<protein>
    <recommendedName>
        <fullName evidence="2">histidine kinase</fullName>
        <ecNumber evidence="2">2.7.13.3</ecNumber>
    </recommendedName>
</protein>
<dbReference type="PANTHER" id="PTHR43047:SF71">
    <property type="entry name" value="HISTIDINE KINASE CONTAINING CHEY-HOMOLOGOUS RECEIVER DOMAIN-RELATED"/>
    <property type="match status" value="1"/>
</dbReference>
<evidence type="ECO:0000256" key="4">
    <source>
        <dbReference type="ARBA" id="ARBA00022679"/>
    </source>
</evidence>
<dbReference type="PRINTS" id="PR00344">
    <property type="entry name" value="BCTRLSENSOR"/>
</dbReference>
<reference evidence="10 11" key="1">
    <citation type="submission" date="2014-07" db="EMBL/GenBank/DDBJ databases">
        <title>Tepidicaulis marinum gen. nov., sp. nov., a novel marine bacterium denitrifying nitrate to nitrous oxide strictly under microaerobic conditions.</title>
        <authorList>
            <person name="Takeuchi M."/>
            <person name="Yamagishi T."/>
            <person name="Kamagata Y."/>
            <person name="Oshima K."/>
            <person name="Hattori M."/>
            <person name="Katayama T."/>
            <person name="Hanada S."/>
            <person name="Tamaki H."/>
            <person name="Marumo K."/>
            <person name="Maeda H."/>
            <person name="Nedachi M."/>
            <person name="Iwasaki W."/>
            <person name="Suwa Y."/>
            <person name="Sakata S."/>
        </authorList>
    </citation>
    <scope>NUCLEOTIDE SEQUENCE [LARGE SCALE GENOMIC DNA]</scope>
    <source>
        <strain evidence="10 11">MA2</strain>
    </source>
</reference>
<keyword evidence="4" id="KW-0808">Transferase</keyword>
<sequence>MLDQNERSHNKRARVRDFDDAPLAAFLHKVLTQRGIGQATLWLTVIVVAGTTSFTGLFYWLIDAPLQYILIGVALAFGMTAVTTPHLGRMSFKRMLQLYDANGALREAVARAEAADASKSKLLATVSHEIRSPLSGMLGLVELLQKRRNDENPDEHLAVLKETGEGMLRTLNDLLDHAKLEAGQMELDPDEVNLPRFLARTKLFWEGRAEEAGLHFELRLAPGTPERIHTDPHRLGQVLNNLISNALKFTEHGTITLSAGPAEDESGGGTSAFTLAVTDTGIGMDEAAQERLFTPFSQASAQTASTYGGTGLGLSICRSLTQLMGGHLSLESAPGKGTRVRLLLPLKSPQSGAPETRQGGRIRHV</sequence>
<dbReference type="SUPFAM" id="SSF55874">
    <property type="entry name" value="ATPase domain of HSP90 chaperone/DNA topoisomerase II/histidine kinase"/>
    <property type="match status" value="1"/>
</dbReference>
<dbReference type="GO" id="GO:0000155">
    <property type="term" value="F:phosphorelay sensor kinase activity"/>
    <property type="evidence" value="ECO:0007669"/>
    <property type="project" value="InterPro"/>
</dbReference>
<accession>A0A081B6T1</accession>
<dbReference type="eggNOG" id="COG2205">
    <property type="taxonomic scope" value="Bacteria"/>
</dbReference>
<dbReference type="CDD" id="cd16922">
    <property type="entry name" value="HATPase_EvgS-ArcB-TorS-like"/>
    <property type="match status" value="1"/>
</dbReference>
<dbReference type="PANTHER" id="PTHR43047">
    <property type="entry name" value="TWO-COMPONENT HISTIDINE PROTEIN KINASE"/>
    <property type="match status" value="1"/>
</dbReference>
<evidence type="ECO:0000256" key="7">
    <source>
        <dbReference type="SAM" id="MobiDB-lite"/>
    </source>
</evidence>
<dbReference type="EMBL" id="BBIO01000001">
    <property type="protein sequence ID" value="GAK43749.1"/>
    <property type="molecule type" value="Genomic_DNA"/>
</dbReference>
<keyword evidence="3" id="KW-0597">Phosphoprotein</keyword>
<dbReference type="InterPro" id="IPR036890">
    <property type="entry name" value="HATPase_C_sf"/>
</dbReference>
<feature type="region of interest" description="Disordered" evidence="7">
    <location>
        <begin position="346"/>
        <end position="365"/>
    </location>
</feature>
<feature type="transmembrane region" description="Helical" evidence="8">
    <location>
        <begin position="68"/>
        <end position="88"/>
    </location>
</feature>
<keyword evidence="6" id="KW-0902">Two-component regulatory system</keyword>
<dbReference type="CDD" id="cd00082">
    <property type="entry name" value="HisKA"/>
    <property type="match status" value="1"/>
</dbReference>
<dbReference type="Pfam" id="PF02518">
    <property type="entry name" value="HATPase_c"/>
    <property type="match status" value="1"/>
</dbReference>
<dbReference type="Pfam" id="PF00512">
    <property type="entry name" value="HisKA"/>
    <property type="match status" value="1"/>
</dbReference>
<name>A0A081B6T1_9HYPH</name>
<comment type="catalytic activity">
    <reaction evidence="1">
        <text>ATP + protein L-histidine = ADP + protein N-phospho-L-histidine.</text>
        <dbReference type="EC" id="2.7.13.3"/>
    </reaction>
</comment>
<comment type="caution">
    <text evidence="10">The sequence shown here is derived from an EMBL/GenBank/DDBJ whole genome shotgun (WGS) entry which is preliminary data.</text>
</comment>
<dbReference type="RefSeq" id="WP_052379107.1">
    <property type="nucleotide sequence ID" value="NZ_BBIO01000001.1"/>
</dbReference>
<dbReference type="SMART" id="SM00387">
    <property type="entry name" value="HATPase_c"/>
    <property type="match status" value="1"/>
</dbReference>
<evidence type="ECO:0000256" key="2">
    <source>
        <dbReference type="ARBA" id="ARBA00012438"/>
    </source>
</evidence>
<evidence type="ECO:0000313" key="11">
    <source>
        <dbReference type="Proteomes" id="UP000028702"/>
    </source>
</evidence>
<dbReference type="Gene3D" id="1.10.287.130">
    <property type="match status" value="1"/>
</dbReference>
<evidence type="ECO:0000256" key="5">
    <source>
        <dbReference type="ARBA" id="ARBA00022777"/>
    </source>
</evidence>
<organism evidence="10 11">
    <name type="scientific">Tepidicaulis marinus</name>
    <dbReference type="NCBI Taxonomy" id="1333998"/>
    <lineage>
        <taxon>Bacteria</taxon>
        <taxon>Pseudomonadati</taxon>
        <taxon>Pseudomonadota</taxon>
        <taxon>Alphaproteobacteria</taxon>
        <taxon>Hyphomicrobiales</taxon>
        <taxon>Parvibaculaceae</taxon>
        <taxon>Tepidicaulis</taxon>
    </lineage>
</organism>
<dbReference type="STRING" id="1333998.M2A_0248"/>
<dbReference type="InterPro" id="IPR003661">
    <property type="entry name" value="HisK_dim/P_dom"/>
</dbReference>
<dbReference type="PROSITE" id="PS50109">
    <property type="entry name" value="HIS_KIN"/>
    <property type="match status" value="1"/>
</dbReference>
<dbReference type="EC" id="2.7.13.3" evidence="2"/>
<dbReference type="Proteomes" id="UP000028702">
    <property type="component" value="Unassembled WGS sequence"/>
</dbReference>
<dbReference type="FunFam" id="3.30.565.10:FF:000010">
    <property type="entry name" value="Sensor histidine kinase RcsC"/>
    <property type="match status" value="1"/>
</dbReference>
<evidence type="ECO:0000256" key="8">
    <source>
        <dbReference type="SAM" id="Phobius"/>
    </source>
</evidence>
<dbReference type="SUPFAM" id="SSF47384">
    <property type="entry name" value="Homodimeric domain of signal transducing histidine kinase"/>
    <property type="match status" value="1"/>
</dbReference>
<evidence type="ECO:0000313" key="10">
    <source>
        <dbReference type="EMBL" id="GAK43749.1"/>
    </source>
</evidence>
<dbReference type="InterPro" id="IPR036097">
    <property type="entry name" value="HisK_dim/P_sf"/>
</dbReference>
<dbReference type="Gene3D" id="3.30.565.10">
    <property type="entry name" value="Histidine kinase-like ATPase, C-terminal domain"/>
    <property type="match status" value="1"/>
</dbReference>
<dbReference type="InterPro" id="IPR004358">
    <property type="entry name" value="Sig_transdc_His_kin-like_C"/>
</dbReference>
<evidence type="ECO:0000259" key="9">
    <source>
        <dbReference type="PROSITE" id="PS50109"/>
    </source>
</evidence>
<keyword evidence="8" id="KW-0472">Membrane</keyword>
<keyword evidence="11" id="KW-1185">Reference proteome</keyword>
<dbReference type="SMART" id="SM00388">
    <property type="entry name" value="HisKA"/>
    <property type="match status" value="1"/>
</dbReference>
<keyword evidence="5 10" id="KW-0418">Kinase</keyword>